<dbReference type="PANTHER" id="PTHR37819">
    <property type="entry name" value="PROTEIN PSIE"/>
    <property type="match status" value="1"/>
</dbReference>
<protein>
    <recommendedName>
        <fullName evidence="3">Protein PsiE</fullName>
    </recommendedName>
</protein>
<keyword evidence="4" id="KW-1003">Cell membrane</keyword>
<evidence type="ECO:0000256" key="3">
    <source>
        <dbReference type="ARBA" id="ARBA00021903"/>
    </source>
</evidence>
<proteinExistence type="inferred from homology"/>
<feature type="transmembrane region" description="Helical" evidence="8">
    <location>
        <begin position="117"/>
        <end position="134"/>
    </location>
</feature>
<dbReference type="InterPro" id="IPR009315">
    <property type="entry name" value="P_starv_induced_PsiE"/>
</dbReference>
<dbReference type="GO" id="GO:0005886">
    <property type="term" value="C:plasma membrane"/>
    <property type="evidence" value="ECO:0007669"/>
    <property type="project" value="UniProtKB-SubCell"/>
</dbReference>
<dbReference type="AlphaFoldDB" id="A0A1I4IQI8"/>
<keyword evidence="5 8" id="KW-0812">Transmembrane</keyword>
<dbReference type="InterPro" id="IPR020948">
    <property type="entry name" value="P_starv_induced_PsiE-like"/>
</dbReference>
<reference evidence="9 10" key="1">
    <citation type="submission" date="2016-10" db="EMBL/GenBank/DDBJ databases">
        <authorList>
            <person name="de Groot N.N."/>
        </authorList>
    </citation>
    <scope>NUCLEOTIDE SEQUENCE [LARGE SCALE GENOMIC DNA]</scope>
    <source>
        <strain evidence="9 10">M79</strain>
    </source>
</reference>
<comment type="subcellular location">
    <subcellularLocation>
        <location evidence="1">Cell inner membrane</location>
        <topology evidence="1">Multi-pass membrane protein</topology>
    </subcellularLocation>
</comment>
<evidence type="ECO:0000256" key="8">
    <source>
        <dbReference type="SAM" id="Phobius"/>
    </source>
</evidence>
<name>A0A1I4IQI8_9LACT</name>
<gene>
    <name evidence="9" type="ORF">SAMN05216438_11914</name>
</gene>
<keyword evidence="6 8" id="KW-1133">Transmembrane helix</keyword>
<evidence type="ECO:0000256" key="1">
    <source>
        <dbReference type="ARBA" id="ARBA00004429"/>
    </source>
</evidence>
<dbReference type="GO" id="GO:0016036">
    <property type="term" value="P:cellular response to phosphate starvation"/>
    <property type="evidence" value="ECO:0007669"/>
    <property type="project" value="InterPro"/>
</dbReference>
<dbReference type="OrthoDB" id="9792470at2"/>
<accession>A0A1I4IQI8</accession>
<feature type="transmembrane region" description="Helical" evidence="8">
    <location>
        <begin position="48"/>
        <end position="69"/>
    </location>
</feature>
<dbReference type="Pfam" id="PF06146">
    <property type="entry name" value="PsiE"/>
    <property type="match status" value="1"/>
</dbReference>
<evidence type="ECO:0000256" key="6">
    <source>
        <dbReference type="ARBA" id="ARBA00022989"/>
    </source>
</evidence>
<dbReference type="EMBL" id="FOTJ01000019">
    <property type="protein sequence ID" value="SFL56555.1"/>
    <property type="molecule type" value="Genomic_DNA"/>
</dbReference>
<feature type="transmembrane region" description="Helical" evidence="8">
    <location>
        <begin position="84"/>
        <end position="105"/>
    </location>
</feature>
<evidence type="ECO:0000313" key="9">
    <source>
        <dbReference type="EMBL" id="SFL56555.1"/>
    </source>
</evidence>
<evidence type="ECO:0000256" key="7">
    <source>
        <dbReference type="ARBA" id="ARBA00023136"/>
    </source>
</evidence>
<sequence>MKYESFSQKNIDAIIFKNSLKHQYKNFTIVKKKEVNMKLKIKTMLENALSGILVILGTVMVLALSLQLLDIVRMFISIKDHLDFIVVVQKVLSFFVFFELVMMIIEYIKDNSITVRYLIYICITAILRQIMTIHNDAIDIIILSGAIFILVAGLAILEVVYKKREENVMIEKKHEKEK</sequence>
<keyword evidence="7 8" id="KW-0472">Membrane</keyword>
<dbReference type="Proteomes" id="UP000181969">
    <property type="component" value="Unassembled WGS sequence"/>
</dbReference>
<feature type="transmembrane region" description="Helical" evidence="8">
    <location>
        <begin position="140"/>
        <end position="161"/>
    </location>
</feature>
<evidence type="ECO:0000256" key="2">
    <source>
        <dbReference type="ARBA" id="ARBA00005632"/>
    </source>
</evidence>
<evidence type="ECO:0000313" key="10">
    <source>
        <dbReference type="Proteomes" id="UP000181969"/>
    </source>
</evidence>
<evidence type="ECO:0000256" key="5">
    <source>
        <dbReference type="ARBA" id="ARBA00022692"/>
    </source>
</evidence>
<comment type="similarity">
    <text evidence="2">Belongs to the PsiE family.</text>
</comment>
<evidence type="ECO:0000256" key="4">
    <source>
        <dbReference type="ARBA" id="ARBA00022475"/>
    </source>
</evidence>
<dbReference type="PANTHER" id="PTHR37819:SF1">
    <property type="entry name" value="PROTEIN PSIE"/>
    <property type="match status" value="1"/>
</dbReference>
<organism evidence="9 10">
    <name type="scientific">Lactococcus garvieae</name>
    <dbReference type="NCBI Taxonomy" id="1363"/>
    <lineage>
        <taxon>Bacteria</taxon>
        <taxon>Bacillati</taxon>
        <taxon>Bacillota</taxon>
        <taxon>Bacilli</taxon>
        <taxon>Lactobacillales</taxon>
        <taxon>Streptococcaceae</taxon>
        <taxon>Lactococcus</taxon>
    </lineage>
</organism>